<keyword evidence="3 6" id="KW-0647">Proteasome</keyword>
<organism evidence="6 7">
    <name type="scientific">Lasallia pustulata</name>
    <dbReference type="NCBI Taxonomy" id="136370"/>
    <lineage>
        <taxon>Eukaryota</taxon>
        <taxon>Fungi</taxon>
        <taxon>Dikarya</taxon>
        <taxon>Ascomycota</taxon>
        <taxon>Pezizomycotina</taxon>
        <taxon>Lecanoromycetes</taxon>
        <taxon>OSLEUM clade</taxon>
        <taxon>Umbilicariomycetidae</taxon>
        <taxon>Umbilicariales</taxon>
        <taxon>Umbilicariaceae</taxon>
        <taxon>Lasallia</taxon>
    </lineage>
</organism>
<gene>
    <name evidence="6" type="ORF">FRX48_06201</name>
</gene>
<dbReference type="InterPro" id="IPR000555">
    <property type="entry name" value="JAMM/MPN+_dom"/>
</dbReference>
<proteinExistence type="inferred from homology"/>
<evidence type="ECO:0000313" key="6">
    <source>
        <dbReference type="EMBL" id="KAA6409590.1"/>
    </source>
</evidence>
<feature type="region of interest" description="Disordered" evidence="4">
    <location>
        <begin position="309"/>
        <end position="359"/>
    </location>
</feature>
<comment type="function">
    <text evidence="1">Acts as a regulatory subunit of the 26S proteasome which is involved in the ATP-dependent degradation of ubiquitinated proteins.</text>
</comment>
<dbReference type="GO" id="GO:0008541">
    <property type="term" value="C:proteasome regulatory particle, lid subcomplex"/>
    <property type="evidence" value="ECO:0007669"/>
    <property type="project" value="UniProtKB-ARBA"/>
</dbReference>
<dbReference type="EMBL" id="VXIT01000010">
    <property type="protein sequence ID" value="KAA6409590.1"/>
    <property type="molecule type" value="Genomic_DNA"/>
</dbReference>
<dbReference type="PROSITE" id="PS50249">
    <property type="entry name" value="MPN"/>
    <property type="match status" value="1"/>
</dbReference>
<evidence type="ECO:0000313" key="7">
    <source>
        <dbReference type="Proteomes" id="UP000324767"/>
    </source>
</evidence>
<comment type="similarity">
    <text evidence="2">Belongs to the peptidase M67A family.</text>
</comment>
<dbReference type="SMART" id="SM00232">
    <property type="entry name" value="JAB_MPN"/>
    <property type="match status" value="1"/>
</dbReference>
<dbReference type="InterPro" id="IPR011333">
    <property type="entry name" value="SKP1/BTB/POZ_sf"/>
</dbReference>
<dbReference type="Gene3D" id="3.30.710.10">
    <property type="entry name" value="Potassium Channel Kv1.1, Chain A"/>
    <property type="match status" value="1"/>
</dbReference>
<evidence type="ECO:0000259" key="5">
    <source>
        <dbReference type="PROSITE" id="PS50249"/>
    </source>
</evidence>
<dbReference type="FunFam" id="3.40.140.10:FF:000004">
    <property type="entry name" value="26S proteasome regulatory subunit rpn-8"/>
    <property type="match status" value="1"/>
</dbReference>
<comment type="caution">
    <text evidence="6">The sequence shown here is derived from an EMBL/GenBank/DDBJ whole genome shotgun (WGS) entry which is preliminary data.</text>
</comment>
<dbReference type="Pfam" id="PF01398">
    <property type="entry name" value="JAB"/>
    <property type="match status" value="1"/>
</dbReference>
<dbReference type="InterPro" id="IPR033858">
    <property type="entry name" value="MPN_RPN7_8"/>
</dbReference>
<sequence length="539" mass="61063">MPATTAETLSLVTRNVSVAPLVLLSAADHYGRSAAKAHKRVVRVVGVLLGQNDGKNVRVSNSFAVPFEEDDKDPSVWFLDHNYVESMNDMFKKVNAREKLIGWYHSGPKLKASDLEINELFKRYTPNPLLVIIDVQPKEVGVPTDAYFAVEEIKDDGTTTTKTFVHTPSIIEAEEAEEIGVEHLLRDIRDVAVGTLSTRITSQLQSLQGLHLRLRDIGHYLQKVLDGELPVNHAILGNLQDVFNLLPNLSTPKTTPQINGANKAQTENNDLARAMSVKTNDQLMTIYLSSLIRAITAFHDLIENKIQNRQQQEEKEAKKEEGKDDKDEKKTNGVVNGEAKEGKEGAKEDGKEKTKDNDKKRAAFEGSFKEAEEQVLLLPEDDVEVFQLFQFWLYYRKLLDTGESVADLSRSLLIGLYLFAETRCISQLQDLTIDALIRKIDVGKKIPTGAIPRIYENTTETSPLRRFIVDISARIGDLRDGIWFNRETEIRYSETFLIDLVRALYDEKLKRSPQDFSKFRCNYHVHTKAEGCYLSQEQR</sequence>
<dbReference type="Pfam" id="PF13012">
    <property type="entry name" value="MitMem_reg"/>
    <property type="match status" value="1"/>
</dbReference>
<dbReference type="AlphaFoldDB" id="A0A5M8PKL7"/>
<dbReference type="Proteomes" id="UP000324767">
    <property type="component" value="Unassembled WGS sequence"/>
</dbReference>
<protein>
    <submittedName>
        <fullName evidence="6">26S proteasome regulatory subunit rpn-8</fullName>
    </submittedName>
</protein>
<dbReference type="PANTHER" id="PTHR10540:SF7">
    <property type="entry name" value="26S PROTEASOME NON-ATPASE REGULATORY SUBUNIT 7"/>
    <property type="match status" value="1"/>
</dbReference>
<evidence type="ECO:0000256" key="4">
    <source>
        <dbReference type="SAM" id="MobiDB-lite"/>
    </source>
</evidence>
<reference evidence="6 7" key="1">
    <citation type="submission" date="2019-09" db="EMBL/GenBank/DDBJ databases">
        <title>The hologenome of the rock-dwelling lichen Lasallia pustulata.</title>
        <authorList>
            <person name="Greshake Tzovaras B."/>
            <person name="Segers F."/>
            <person name="Bicker A."/>
            <person name="Dal Grande F."/>
            <person name="Otte J."/>
            <person name="Hankeln T."/>
            <person name="Schmitt I."/>
            <person name="Ebersberger I."/>
        </authorList>
    </citation>
    <scope>NUCLEOTIDE SEQUENCE [LARGE SCALE GENOMIC DNA]</scope>
    <source>
        <strain evidence="6">A1-1</strain>
    </source>
</reference>
<name>A0A5M8PKL7_9LECA</name>
<dbReference type="OrthoDB" id="10256771at2759"/>
<dbReference type="CDD" id="cd08062">
    <property type="entry name" value="MPN_RPN7_8"/>
    <property type="match status" value="1"/>
</dbReference>
<dbReference type="InterPro" id="IPR024969">
    <property type="entry name" value="EIF3F/CSN6-like_C"/>
</dbReference>
<evidence type="ECO:0000256" key="1">
    <source>
        <dbReference type="ARBA" id="ARBA00002187"/>
    </source>
</evidence>
<evidence type="ECO:0000256" key="2">
    <source>
        <dbReference type="ARBA" id="ARBA00008568"/>
    </source>
</evidence>
<dbReference type="GO" id="GO:0043161">
    <property type="term" value="P:proteasome-mediated ubiquitin-dependent protein catabolic process"/>
    <property type="evidence" value="ECO:0007669"/>
    <property type="project" value="TreeGrafter"/>
</dbReference>
<dbReference type="GO" id="GO:0008237">
    <property type="term" value="F:metallopeptidase activity"/>
    <property type="evidence" value="ECO:0007669"/>
    <property type="project" value="InterPro"/>
</dbReference>
<dbReference type="InterPro" id="IPR037518">
    <property type="entry name" value="MPN"/>
</dbReference>
<accession>A0A5M8PKL7</accession>
<dbReference type="Gene3D" id="3.40.140.10">
    <property type="entry name" value="Cytidine Deaminase, domain 2"/>
    <property type="match status" value="1"/>
</dbReference>
<evidence type="ECO:0000256" key="3">
    <source>
        <dbReference type="ARBA" id="ARBA00022942"/>
    </source>
</evidence>
<feature type="domain" description="MPN" evidence="5">
    <location>
        <begin position="16"/>
        <end position="153"/>
    </location>
</feature>
<feature type="compositionally biased region" description="Basic and acidic residues" evidence="4">
    <location>
        <begin position="311"/>
        <end position="331"/>
    </location>
</feature>
<dbReference type="PANTHER" id="PTHR10540">
    <property type="entry name" value="EUKARYOTIC TRANSLATION INITIATION FACTOR 3 SUBUNIT F-RELATED"/>
    <property type="match status" value="1"/>
</dbReference>
<feature type="compositionally biased region" description="Basic and acidic residues" evidence="4">
    <location>
        <begin position="338"/>
        <end position="359"/>
    </location>
</feature>